<keyword evidence="1" id="KW-0472">Membrane</keyword>
<keyword evidence="1" id="KW-0812">Transmembrane</keyword>
<gene>
    <name evidence="3" type="ORF">HQN60_10575</name>
</gene>
<proteinExistence type="predicted"/>
<evidence type="ECO:0000313" key="4">
    <source>
        <dbReference type="Proteomes" id="UP000504844"/>
    </source>
</evidence>
<keyword evidence="2" id="KW-0732">Signal</keyword>
<feature type="chain" id="PRO_5026913006" description="Copper resistance protein CopC" evidence="2">
    <location>
        <begin position="20"/>
        <end position="174"/>
    </location>
</feature>
<evidence type="ECO:0000256" key="1">
    <source>
        <dbReference type="SAM" id="Phobius"/>
    </source>
</evidence>
<evidence type="ECO:0008006" key="5">
    <source>
        <dbReference type="Google" id="ProtNLM"/>
    </source>
</evidence>
<dbReference type="Proteomes" id="UP000504844">
    <property type="component" value="Chromosome"/>
</dbReference>
<feature type="signal peptide" evidence="2">
    <location>
        <begin position="1"/>
        <end position="19"/>
    </location>
</feature>
<keyword evidence="4" id="KW-1185">Reference proteome</keyword>
<organism evidence="3 4">
    <name type="scientific">Deefgea piscis</name>
    <dbReference type="NCBI Taxonomy" id="2739061"/>
    <lineage>
        <taxon>Bacteria</taxon>
        <taxon>Pseudomonadati</taxon>
        <taxon>Pseudomonadota</taxon>
        <taxon>Betaproteobacteria</taxon>
        <taxon>Neisseriales</taxon>
        <taxon>Chitinibacteraceae</taxon>
        <taxon>Deefgea</taxon>
    </lineage>
</organism>
<reference evidence="3 4" key="1">
    <citation type="submission" date="2020-05" db="EMBL/GenBank/DDBJ databases">
        <title>Complete genome sequence of Deefgea sp. D17.</title>
        <authorList>
            <person name="Bae J.-W."/>
            <person name="Han J.E."/>
        </authorList>
    </citation>
    <scope>NUCLEOTIDE SEQUENCE [LARGE SCALE GENOMIC DNA]</scope>
    <source>
        <strain evidence="3 4">D17</strain>
    </source>
</reference>
<dbReference type="KEGG" id="dee:HQN60_10575"/>
<name>A0A6M8SUB7_9NEIS</name>
<dbReference type="RefSeq" id="WP_173533609.1">
    <property type="nucleotide sequence ID" value="NZ_CP054143.1"/>
</dbReference>
<evidence type="ECO:0000313" key="3">
    <source>
        <dbReference type="EMBL" id="QKJ67106.1"/>
    </source>
</evidence>
<sequence length="174" mass="18139">MKRITVLICGLILNTAAWAHGDDDHSAAPQTAATQASLTSVPSAESASSDFEVLAQMDGEILTVYLNRFADNRPVSDASLEVESGAFKAKLTAVASGIYQAPAAPLAKTGEHALTLTLFAGEQSDLLGTTLNVAAPTLANAPHIHIQTWLWIGGGVAALLLLLVALRRRGGNKL</sequence>
<accession>A0A6M8SUB7</accession>
<feature type="transmembrane region" description="Helical" evidence="1">
    <location>
        <begin position="148"/>
        <end position="166"/>
    </location>
</feature>
<dbReference type="EMBL" id="CP054143">
    <property type="protein sequence ID" value="QKJ67106.1"/>
    <property type="molecule type" value="Genomic_DNA"/>
</dbReference>
<keyword evidence="1" id="KW-1133">Transmembrane helix</keyword>
<protein>
    <recommendedName>
        <fullName evidence="5">Copper resistance protein CopC</fullName>
    </recommendedName>
</protein>
<dbReference type="AlphaFoldDB" id="A0A6M8SUB7"/>
<evidence type="ECO:0000256" key="2">
    <source>
        <dbReference type="SAM" id="SignalP"/>
    </source>
</evidence>